<dbReference type="InterPro" id="IPR036873">
    <property type="entry name" value="Rhodanese-like_dom_sf"/>
</dbReference>
<proteinExistence type="predicted"/>
<dbReference type="AlphaFoldDB" id="A0A3L7JU23"/>
<evidence type="ECO:0000313" key="2">
    <source>
        <dbReference type="EMBL" id="RLQ94226.1"/>
    </source>
</evidence>
<reference evidence="2 3" key="1">
    <citation type="submission" date="2018-10" db="EMBL/GenBank/DDBJ databases">
        <title>Falsibacillus sp. genome draft.</title>
        <authorList>
            <person name="Shi S."/>
        </authorList>
    </citation>
    <scope>NUCLEOTIDE SEQUENCE [LARGE SCALE GENOMIC DNA]</scope>
    <source>
        <strain evidence="2 3">GY 10110</strain>
    </source>
</reference>
<dbReference type="InterPro" id="IPR050229">
    <property type="entry name" value="GlpE_sulfurtransferase"/>
</dbReference>
<dbReference type="Proteomes" id="UP000276770">
    <property type="component" value="Unassembled WGS sequence"/>
</dbReference>
<feature type="domain" description="Rhodanese" evidence="1">
    <location>
        <begin position="15"/>
        <end position="99"/>
    </location>
</feature>
<dbReference type="Gene3D" id="3.40.250.10">
    <property type="entry name" value="Rhodanese-like domain"/>
    <property type="match status" value="1"/>
</dbReference>
<evidence type="ECO:0000259" key="1">
    <source>
        <dbReference type="PROSITE" id="PS50206"/>
    </source>
</evidence>
<dbReference type="Pfam" id="PF00581">
    <property type="entry name" value="Rhodanese"/>
    <property type="match status" value="1"/>
</dbReference>
<dbReference type="SMART" id="SM00450">
    <property type="entry name" value="RHOD"/>
    <property type="match status" value="1"/>
</dbReference>
<dbReference type="PROSITE" id="PS50206">
    <property type="entry name" value="RHODANESE_3"/>
    <property type="match status" value="1"/>
</dbReference>
<dbReference type="PANTHER" id="PTHR43031:SF17">
    <property type="entry name" value="SULFURTRANSFERASE YTWF-RELATED"/>
    <property type="match status" value="1"/>
</dbReference>
<dbReference type="OrthoDB" id="9800872at2"/>
<keyword evidence="3" id="KW-1185">Reference proteome</keyword>
<protein>
    <submittedName>
        <fullName evidence="2">Rhodanese-like domain-containing protein</fullName>
    </submittedName>
</protein>
<name>A0A3L7JU23_9BACI</name>
<dbReference type="PANTHER" id="PTHR43031">
    <property type="entry name" value="FAD-DEPENDENT OXIDOREDUCTASE"/>
    <property type="match status" value="1"/>
</dbReference>
<sequence>MQAFVKPSEVEKLKKEKGVHVIDVRSPDEVKEGKIPGAENIPLDQLEGKVETLNKKEKYITVCRSGMRSEKAAALLREYGLDAKSMQGGMEEWDGEVVN</sequence>
<organism evidence="2 3">
    <name type="scientific">Falsibacillus albus</name>
    <dbReference type="NCBI Taxonomy" id="2478915"/>
    <lineage>
        <taxon>Bacteria</taxon>
        <taxon>Bacillati</taxon>
        <taxon>Bacillota</taxon>
        <taxon>Bacilli</taxon>
        <taxon>Bacillales</taxon>
        <taxon>Bacillaceae</taxon>
        <taxon>Falsibacillus</taxon>
    </lineage>
</organism>
<comment type="caution">
    <text evidence="2">The sequence shown here is derived from an EMBL/GenBank/DDBJ whole genome shotgun (WGS) entry which is preliminary data.</text>
</comment>
<gene>
    <name evidence="2" type="ORF">D9X91_14265</name>
</gene>
<dbReference type="EMBL" id="RCVZ01000010">
    <property type="protein sequence ID" value="RLQ94226.1"/>
    <property type="molecule type" value="Genomic_DNA"/>
</dbReference>
<dbReference type="SUPFAM" id="SSF52821">
    <property type="entry name" value="Rhodanese/Cell cycle control phosphatase"/>
    <property type="match status" value="1"/>
</dbReference>
<dbReference type="RefSeq" id="WP_121681317.1">
    <property type="nucleotide sequence ID" value="NZ_RCVZ01000010.1"/>
</dbReference>
<dbReference type="CDD" id="cd00158">
    <property type="entry name" value="RHOD"/>
    <property type="match status" value="1"/>
</dbReference>
<accession>A0A3L7JU23</accession>
<dbReference type="InterPro" id="IPR001763">
    <property type="entry name" value="Rhodanese-like_dom"/>
</dbReference>
<evidence type="ECO:0000313" key="3">
    <source>
        <dbReference type="Proteomes" id="UP000276770"/>
    </source>
</evidence>